<reference evidence="13" key="1">
    <citation type="submission" date="2025-08" db="UniProtKB">
        <authorList>
            <consortium name="RefSeq"/>
        </authorList>
    </citation>
    <scope>IDENTIFICATION</scope>
    <source>
        <tissue evidence="13">Muscle</tissue>
    </source>
</reference>
<accession>A0ABM1C0L0</accession>
<evidence type="ECO:0000256" key="3">
    <source>
        <dbReference type="ARBA" id="ARBA00022490"/>
    </source>
</evidence>
<gene>
    <name evidence="13" type="primary">LOC106476024</name>
</gene>
<feature type="compositionally biased region" description="Basic and acidic residues" evidence="10">
    <location>
        <begin position="52"/>
        <end position="69"/>
    </location>
</feature>
<keyword evidence="9" id="KW-0539">Nucleus</keyword>
<feature type="region of interest" description="Disordered" evidence="10">
    <location>
        <begin position="39"/>
        <end position="109"/>
    </location>
</feature>
<comment type="subcellular location">
    <subcellularLocation>
        <location evidence="2">Cytoplasm</location>
    </subcellularLocation>
    <subcellularLocation>
        <location evidence="1">Nucleus</location>
    </subcellularLocation>
</comment>
<evidence type="ECO:0000256" key="2">
    <source>
        <dbReference type="ARBA" id="ARBA00004496"/>
    </source>
</evidence>
<protein>
    <submittedName>
        <fullName evidence="13">Cell division cycle-associated 7-like protein</fullName>
    </submittedName>
</protein>
<dbReference type="Pfam" id="PF10497">
    <property type="entry name" value="zf-4CXXC_R1"/>
    <property type="match status" value="1"/>
</dbReference>
<evidence type="ECO:0000256" key="4">
    <source>
        <dbReference type="ARBA" id="ARBA00022499"/>
    </source>
</evidence>
<evidence type="ECO:0000256" key="5">
    <source>
        <dbReference type="ARBA" id="ARBA00022553"/>
    </source>
</evidence>
<evidence type="ECO:0000256" key="8">
    <source>
        <dbReference type="ARBA" id="ARBA00023163"/>
    </source>
</evidence>
<feature type="domain" description="Zinc-finger" evidence="11">
    <location>
        <begin position="186"/>
        <end position="284"/>
    </location>
</feature>
<evidence type="ECO:0000256" key="7">
    <source>
        <dbReference type="ARBA" id="ARBA00023015"/>
    </source>
</evidence>
<dbReference type="PANTHER" id="PTHR31169">
    <property type="entry name" value="OS05G0300700 PROTEIN"/>
    <property type="match status" value="1"/>
</dbReference>
<proteinExistence type="predicted"/>
<evidence type="ECO:0000256" key="6">
    <source>
        <dbReference type="ARBA" id="ARBA00022843"/>
    </source>
</evidence>
<evidence type="ECO:0000256" key="10">
    <source>
        <dbReference type="SAM" id="MobiDB-lite"/>
    </source>
</evidence>
<feature type="compositionally biased region" description="Low complexity" evidence="10">
    <location>
        <begin position="94"/>
        <end position="109"/>
    </location>
</feature>
<name>A0ABM1C0L0_LIMPO</name>
<keyword evidence="4" id="KW-1017">Isopeptide bond</keyword>
<evidence type="ECO:0000259" key="11">
    <source>
        <dbReference type="Pfam" id="PF10497"/>
    </source>
</evidence>
<dbReference type="InterPro" id="IPR040221">
    <property type="entry name" value="CDCA7/CDA7L"/>
</dbReference>
<dbReference type="GeneID" id="106476024"/>
<keyword evidence="7" id="KW-0805">Transcription regulation</keyword>
<evidence type="ECO:0000256" key="9">
    <source>
        <dbReference type="ARBA" id="ARBA00023242"/>
    </source>
</evidence>
<keyword evidence="12" id="KW-1185">Reference proteome</keyword>
<organism evidence="12 13">
    <name type="scientific">Limulus polyphemus</name>
    <name type="common">Atlantic horseshoe crab</name>
    <dbReference type="NCBI Taxonomy" id="6850"/>
    <lineage>
        <taxon>Eukaryota</taxon>
        <taxon>Metazoa</taxon>
        <taxon>Ecdysozoa</taxon>
        <taxon>Arthropoda</taxon>
        <taxon>Chelicerata</taxon>
        <taxon>Merostomata</taxon>
        <taxon>Xiphosura</taxon>
        <taxon>Limulidae</taxon>
        <taxon>Limulus</taxon>
    </lineage>
</organism>
<evidence type="ECO:0000313" key="12">
    <source>
        <dbReference type="Proteomes" id="UP000694941"/>
    </source>
</evidence>
<keyword evidence="8" id="KW-0804">Transcription</keyword>
<dbReference type="RefSeq" id="XP_013792150.1">
    <property type="nucleotide sequence ID" value="XM_013936696.2"/>
</dbReference>
<keyword evidence="3" id="KW-0963">Cytoplasm</keyword>
<sequence>MSKICEYEKLREQNIKEKQAMLDSIMAEFQDLRKEVNRSFPAKTRTRTPTRTYDEKDPTFHPGFYERRRNPPRTAAKRLSAVPTTNIVTRSRKSTSVASSPQSSPENSPSKLFVRFSFRKSLNMVNYSDEDISLEVYDDEEALPKVKPRVTERPNRPVAERQIIAAEDITEQDLARVADYVSEKQYDCNNGTTCHQCRQKTKDMKTICRSETCVGVRGQFCGPCLRNRYGEEVRSALKDPLWVCPACREICNCSFCRKKAGHAATGILTHLARERGFDNVKDFLEYVEK</sequence>
<evidence type="ECO:0000313" key="13">
    <source>
        <dbReference type="RefSeq" id="XP_013792150.1"/>
    </source>
</evidence>
<dbReference type="PANTHER" id="PTHR31169:SF8">
    <property type="entry name" value="ZINC-FINGER DOMAIN OF MONOAMINE-OXIDASE A REPRESSOR R1 PROTEIN"/>
    <property type="match status" value="1"/>
</dbReference>
<dbReference type="Proteomes" id="UP000694941">
    <property type="component" value="Unplaced"/>
</dbReference>
<keyword evidence="5" id="KW-0597">Phosphoprotein</keyword>
<dbReference type="InterPro" id="IPR018866">
    <property type="entry name" value="Znf-4CXXC_R1"/>
</dbReference>
<evidence type="ECO:0000256" key="1">
    <source>
        <dbReference type="ARBA" id="ARBA00004123"/>
    </source>
</evidence>
<keyword evidence="6" id="KW-0832">Ubl conjugation</keyword>